<dbReference type="GO" id="GO:0006351">
    <property type="term" value="P:DNA-templated transcription"/>
    <property type="evidence" value="ECO:0007669"/>
    <property type="project" value="InterPro"/>
</dbReference>
<gene>
    <name evidence="5" type="ORF">BTUL_0015g00590</name>
</gene>
<feature type="domain" description="Xylanolytic transcriptional activator regulatory" evidence="4">
    <location>
        <begin position="215"/>
        <end position="445"/>
    </location>
</feature>
<keyword evidence="6" id="KW-1185">Reference proteome</keyword>
<keyword evidence="2" id="KW-0539">Nucleus</keyword>
<organism evidence="5 6">
    <name type="scientific">Botrytis tulipae</name>
    <dbReference type="NCBI Taxonomy" id="87230"/>
    <lineage>
        <taxon>Eukaryota</taxon>
        <taxon>Fungi</taxon>
        <taxon>Dikarya</taxon>
        <taxon>Ascomycota</taxon>
        <taxon>Pezizomycotina</taxon>
        <taxon>Leotiomycetes</taxon>
        <taxon>Helotiales</taxon>
        <taxon>Sclerotiniaceae</taxon>
        <taxon>Botrytis</taxon>
    </lineage>
</organism>
<dbReference type="PANTHER" id="PTHR31001:SF90">
    <property type="entry name" value="CENTROMERE DNA-BINDING PROTEIN COMPLEX CBF3 SUBUNIT B"/>
    <property type="match status" value="1"/>
</dbReference>
<dbReference type="Pfam" id="PF04082">
    <property type="entry name" value="Fungal_trans"/>
    <property type="match status" value="1"/>
</dbReference>
<dbReference type="OrthoDB" id="3014581at2759"/>
<comment type="caution">
    <text evidence="5">The sequence shown here is derived from an EMBL/GenBank/DDBJ whole genome shotgun (WGS) entry which is preliminary data.</text>
</comment>
<name>A0A4Z1F4J9_9HELO</name>
<evidence type="ECO:0000259" key="4">
    <source>
        <dbReference type="Pfam" id="PF04082"/>
    </source>
</evidence>
<reference evidence="5 6" key="1">
    <citation type="submission" date="2017-12" db="EMBL/GenBank/DDBJ databases">
        <title>Comparative genomics of Botrytis spp.</title>
        <authorList>
            <person name="Valero-Jimenez C.A."/>
            <person name="Tapia P."/>
            <person name="Veloso J."/>
            <person name="Silva-Moreno E."/>
            <person name="Staats M."/>
            <person name="Valdes J.H."/>
            <person name="Van Kan J.A.L."/>
        </authorList>
    </citation>
    <scope>NUCLEOTIDE SEQUENCE [LARGE SCALE GENOMIC DNA]</scope>
    <source>
        <strain evidence="5 6">Bt9001</strain>
    </source>
</reference>
<evidence type="ECO:0000313" key="6">
    <source>
        <dbReference type="Proteomes" id="UP000297777"/>
    </source>
</evidence>
<dbReference type="Proteomes" id="UP000297777">
    <property type="component" value="Unassembled WGS sequence"/>
</dbReference>
<dbReference type="GO" id="GO:0008270">
    <property type="term" value="F:zinc ion binding"/>
    <property type="evidence" value="ECO:0007669"/>
    <property type="project" value="InterPro"/>
</dbReference>
<dbReference type="EMBL" id="PQXH01000015">
    <property type="protein sequence ID" value="TGO17723.1"/>
    <property type="molecule type" value="Genomic_DNA"/>
</dbReference>
<accession>A0A4Z1F4J9</accession>
<dbReference type="PANTHER" id="PTHR31001">
    <property type="entry name" value="UNCHARACTERIZED TRANSCRIPTIONAL REGULATORY PROTEIN"/>
    <property type="match status" value="1"/>
</dbReference>
<sequence length="725" mass="82153">MSGRATLSHVNFVVPRSSRQECGSDNNKDSYSDLDSVIATFHAVIAELAKSPAYQLQVKQTSQVLSPSVLSRQDHQGWCYCFDAFLAVLSDYYYDSQGIEELNARLKRLEELLEKHVKASGSSNDTASGMVSTQETPAEDTQITNTVSWLESDAFEHRGLHESTNYNLLCYNDETAQTFAASFLGTSAATVPTGVDAQSLCSLPSRKHARVLFDYYVDNIVWIYHIVHIPTLESHLNRLYDDLEQNLQPRNEHVALLSAVFALSVYFQGAELLSETRRWTLLAQKALCAANFIGKPTMESIQAVLLIGQHLLPNIGGIATFRVLFTTAMHSARSLGFDHIDSTQSKKRRVGKELNYVELETKRRIWWHIVSTDWQVHLIMSFMSGPQSGTYMIHPQQMKCDYPSNVNDVDIGPPGDYKQPSCMETDMTYSTFRYQLSIICREIVDAMQNPGCEIHELPYETVLNFDKKLICMLSEVPPAFRIDAKSRAQYKGLDAKHPFLAVQRTAGHFGIQTRFTRLHRPYLARGAHDPRFSYSRMVCLRSARSVIELGTELMEWGKKKNFQQVRMWTVTHHIFVATVILVMDFCLNKDDPRSEERKSEIVDAFRMLESCQETGTLARRGLEQLRDILRRGTSSTEEALAQVQNHRNADRDASSSINSSKQRNSEFRMPEPMTAFPGLDINDPCSRADWDNVDFDTIEEINFDTDLSASDFEALFLNGMAPQCG</sequence>
<evidence type="ECO:0000256" key="2">
    <source>
        <dbReference type="ARBA" id="ARBA00023242"/>
    </source>
</evidence>
<dbReference type="AlphaFoldDB" id="A0A4Z1F4J9"/>
<feature type="region of interest" description="Disordered" evidence="3">
    <location>
        <begin position="638"/>
        <end position="671"/>
    </location>
</feature>
<evidence type="ECO:0000256" key="1">
    <source>
        <dbReference type="ARBA" id="ARBA00004123"/>
    </source>
</evidence>
<dbReference type="GO" id="GO:0003677">
    <property type="term" value="F:DNA binding"/>
    <property type="evidence" value="ECO:0007669"/>
    <property type="project" value="InterPro"/>
</dbReference>
<dbReference type="GO" id="GO:0005634">
    <property type="term" value="C:nucleus"/>
    <property type="evidence" value="ECO:0007669"/>
    <property type="project" value="UniProtKB-SubCell"/>
</dbReference>
<evidence type="ECO:0000256" key="3">
    <source>
        <dbReference type="SAM" id="MobiDB-lite"/>
    </source>
</evidence>
<dbReference type="CDD" id="cd12148">
    <property type="entry name" value="fungal_TF_MHR"/>
    <property type="match status" value="1"/>
</dbReference>
<dbReference type="InterPro" id="IPR007219">
    <property type="entry name" value="XnlR_reg_dom"/>
</dbReference>
<dbReference type="InterPro" id="IPR050613">
    <property type="entry name" value="Sec_Metabolite_Reg"/>
</dbReference>
<evidence type="ECO:0000313" key="5">
    <source>
        <dbReference type="EMBL" id="TGO17723.1"/>
    </source>
</evidence>
<comment type="subcellular location">
    <subcellularLocation>
        <location evidence="1">Nucleus</location>
    </subcellularLocation>
</comment>
<proteinExistence type="predicted"/>
<protein>
    <recommendedName>
        <fullName evidence="4">Xylanolytic transcriptional activator regulatory domain-containing protein</fullName>
    </recommendedName>
</protein>